<dbReference type="InterPro" id="IPR051115">
    <property type="entry name" value="LAPTM_transporter"/>
</dbReference>
<reference evidence="8" key="1">
    <citation type="submission" date="2023-11" db="UniProtKB">
        <authorList>
            <consortium name="WormBaseParasite"/>
        </authorList>
    </citation>
    <scope>IDENTIFICATION</scope>
</reference>
<proteinExistence type="predicted"/>
<feature type="transmembrane region" description="Helical" evidence="6">
    <location>
        <begin position="29"/>
        <end position="51"/>
    </location>
</feature>
<evidence type="ECO:0000256" key="2">
    <source>
        <dbReference type="ARBA" id="ARBA00022692"/>
    </source>
</evidence>
<feature type="transmembrane region" description="Helical" evidence="6">
    <location>
        <begin position="236"/>
        <end position="262"/>
    </location>
</feature>
<keyword evidence="3 6" id="KW-1133">Transmembrane helix</keyword>
<evidence type="ECO:0000256" key="6">
    <source>
        <dbReference type="SAM" id="Phobius"/>
    </source>
</evidence>
<protein>
    <submittedName>
        <fullName evidence="8">Uncharacterized protein</fullName>
    </submittedName>
</protein>
<dbReference type="PANTHER" id="PTHR12479:SF10">
    <property type="entry name" value="LYSOSOMAL-ASSOCIATED TRANSMEMBRANE PROTEIN"/>
    <property type="match status" value="1"/>
</dbReference>
<evidence type="ECO:0000256" key="5">
    <source>
        <dbReference type="SAM" id="MobiDB-lite"/>
    </source>
</evidence>
<feature type="region of interest" description="Disordered" evidence="5">
    <location>
        <begin position="303"/>
        <end position="327"/>
    </location>
</feature>
<dbReference type="GO" id="GO:0005765">
    <property type="term" value="C:lysosomal membrane"/>
    <property type="evidence" value="ECO:0007669"/>
    <property type="project" value="TreeGrafter"/>
</dbReference>
<keyword evidence="2 6" id="KW-0812">Transmembrane</keyword>
<accession>A0AA85BWZ2</accession>
<name>A0AA85BWZ2_9TREM</name>
<evidence type="ECO:0000313" key="7">
    <source>
        <dbReference type="Proteomes" id="UP000050791"/>
    </source>
</evidence>
<dbReference type="WBParaSite" id="SMTH1_84990.1">
    <property type="protein sequence ID" value="SMTH1_84990.1"/>
    <property type="gene ID" value="SMTH1_84990"/>
</dbReference>
<comment type="subcellular location">
    <subcellularLocation>
        <location evidence="1">Endomembrane system</location>
        <topology evidence="1">Multi-pass membrane protein</topology>
    </subcellularLocation>
</comment>
<organism evidence="7 8">
    <name type="scientific">Schistosoma mattheei</name>
    <dbReference type="NCBI Taxonomy" id="31246"/>
    <lineage>
        <taxon>Eukaryota</taxon>
        <taxon>Metazoa</taxon>
        <taxon>Spiralia</taxon>
        <taxon>Lophotrochozoa</taxon>
        <taxon>Platyhelminthes</taxon>
        <taxon>Trematoda</taxon>
        <taxon>Digenea</taxon>
        <taxon>Strigeidida</taxon>
        <taxon>Schistosomatoidea</taxon>
        <taxon>Schistosomatidae</taxon>
        <taxon>Schistosoma</taxon>
    </lineage>
</organism>
<sequence>MPRAPALFTNDARHQFTCCLCLHVRTGTIIFGITQIIIQLVFISFLFLMTFNPRLIPEDSHGSLDPSQANVRFYVFSTLFRLVPAVSDIHESLTLPSPGARNVNGNKLYLGHNVESETNFNYDIPPGYKDDVLVDVNNMSPSLVSDTQKHERGSHEVKIKHFSPYIAVCVTTFSLAFCCFMVHGAITRQPTHLLPFFFIQVFDLIICLIHILGFMSSTSDIRLVIHTKTGPIYIKSTGLTFIILSISCMMLAFKAYCLGMVWDCYKYLMLNRRGNLLDDWYSDQWGHLSTFWSLLRTGRNRGNNSIGNSGSPNEPNTRPRPDTITYDPANDLPKYEDILKIPANAYAPPPYYCSNTNGNVNITTTDAVTTNTTITSGTTANTTTTTTITTNTNTSTTTSVISALTTTNKDDTQINNASSNAHSSC</sequence>
<dbReference type="AlphaFoldDB" id="A0AA85BWZ2"/>
<feature type="transmembrane region" description="Helical" evidence="6">
    <location>
        <begin position="192"/>
        <end position="215"/>
    </location>
</feature>
<feature type="transmembrane region" description="Helical" evidence="6">
    <location>
        <begin position="162"/>
        <end position="186"/>
    </location>
</feature>
<evidence type="ECO:0000313" key="8">
    <source>
        <dbReference type="WBParaSite" id="SMTH1_84990.1"/>
    </source>
</evidence>
<dbReference type="GO" id="GO:0012505">
    <property type="term" value="C:endomembrane system"/>
    <property type="evidence" value="ECO:0007669"/>
    <property type="project" value="UniProtKB-SubCell"/>
</dbReference>
<dbReference type="Proteomes" id="UP000050791">
    <property type="component" value="Unassembled WGS sequence"/>
</dbReference>
<dbReference type="PANTHER" id="PTHR12479">
    <property type="entry name" value="LYSOSOMAL-ASSOCIATED TRANSMEMBRANE PROTEIN"/>
    <property type="match status" value="1"/>
</dbReference>
<evidence type="ECO:0000256" key="1">
    <source>
        <dbReference type="ARBA" id="ARBA00004127"/>
    </source>
</evidence>
<evidence type="ECO:0000256" key="4">
    <source>
        <dbReference type="ARBA" id="ARBA00023136"/>
    </source>
</evidence>
<evidence type="ECO:0000256" key="3">
    <source>
        <dbReference type="ARBA" id="ARBA00022989"/>
    </source>
</evidence>
<keyword evidence="4 6" id="KW-0472">Membrane</keyword>